<dbReference type="Proteomes" id="UP000649617">
    <property type="component" value="Unassembled WGS sequence"/>
</dbReference>
<gene>
    <name evidence="1" type="ORF">SPIL2461_LOCUS9631</name>
</gene>
<feature type="non-terminal residue" evidence="1">
    <location>
        <position position="1"/>
    </location>
</feature>
<organism evidence="1 2">
    <name type="scientific">Symbiodinium pilosum</name>
    <name type="common">Dinoflagellate</name>
    <dbReference type="NCBI Taxonomy" id="2952"/>
    <lineage>
        <taxon>Eukaryota</taxon>
        <taxon>Sar</taxon>
        <taxon>Alveolata</taxon>
        <taxon>Dinophyceae</taxon>
        <taxon>Suessiales</taxon>
        <taxon>Symbiodiniaceae</taxon>
        <taxon>Symbiodinium</taxon>
    </lineage>
</organism>
<comment type="caution">
    <text evidence="1">The sequence shown here is derived from an EMBL/GenBank/DDBJ whole genome shotgun (WGS) entry which is preliminary data.</text>
</comment>
<evidence type="ECO:0000313" key="1">
    <source>
        <dbReference type="EMBL" id="CAE7392382.1"/>
    </source>
</evidence>
<keyword evidence="2" id="KW-1185">Reference proteome</keyword>
<reference evidence="1" key="1">
    <citation type="submission" date="2021-02" db="EMBL/GenBank/DDBJ databases">
        <authorList>
            <person name="Dougan E. K."/>
            <person name="Rhodes N."/>
            <person name="Thang M."/>
            <person name="Chan C."/>
        </authorList>
    </citation>
    <scope>NUCLEOTIDE SEQUENCE</scope>
</reference>
<evidence type="ECO:0000313" key="2">
    <source>
        <dbReference type="Proteomes" id="UP000649617"/>
    </source>
</evidence>
<dbReference type="OrthoDB" id="10428195at2759"/>
<accession>A0A812QL20</accession>
<dbReference type="AlphaFoldDB" id="A0A812QL20"/>
<feature type="non-terminal residue" evidence="1">
    <location>
        <position position="122"/>
    </location>
</feature>
<proteinExistence type="predicted"/>
<sequence length="122" mass="13427">SDFYEAQNGKVEARAHGSSAFMPEQPNEWVIFQELGQMESTYRLKLVSPIGALPMLLLGGEGRLLIQGGQVSLLDGWVKFQADEGTASQVQRVRASLQSAFQNFCANPDHIPNAQTMAFLDQ</sequence>
<name>A0A812QL20_SYMPI</name>
<protein>
    <submittedName>
        <fullName evidence="1">Uncharacterized protein</fullName>
    </submittedName>
</protein>
<dbReference type="EMBL" id="CAJNIZ010017002">
    <property type="protein sequence ID" value="CAE7392382.1"/>
    <property type="molecule type" value="Genomic_DNA"/>
</dbReference>